<dbReference type="EMBL" id="JACRAF010000063">
    <property type="protein sequence ID" value="MBI4923831.1"/>
    <property type="molecule type" value="Genomic_DNA"/>
</dbReference>
<evidence type="ECO:0000256" key="1">
    <source>
        <dbReference type="ARBA" id="ARBA00004651"/>
    </source>
</evidence>
<keyword evidence="3 7" id="KW-1003">Cell membrane</keyword>
<organism evidence="9 10">
    <name type="scientific">Devosia nanyangense</name>
    <dbReference type="NCBI Taxonomy" id="1228055"/>
    <lineage>
        <taxon>Bacteria</taxon>
        <taxon>Pseudomonadati</taxon>
        <taxon>Pseudomonadota</taxon>
        <taxon>Alphaproteobacteria</taxon>
        <taxon>Hyphomicrobiales</taxon>
        <taxon>Devosiaceae</taxon>
        <taxon>Devosia</taxon>
    </lineage>
</organism>
<keyword evidence="4 7" id="KW-0812">Transmembrane</keyword>
<reference evidence="9" key="1">
    <citation type="submission" date="2020-07" db="EMBL/GenBank/DDBJ databases">
        <title>Huge and variable diversity of episymbiotic CPR bacteria and DPANN archaea in groundwater ecosystems.</title>
        <authorList>
            <person name="He C.Y."/>
            <person name="Keren R."/>
            <person name="Whittaker M."/>
            <person name="Farag I.F."/>
            <person name="Doudna J."/>
            <person name="Cate J.H.D."/>
            <person name="Banfield J.F."/>
        </authorList>
    </citation>
    <scope>NUCLEOTIDE SEQUENCE</scope>
    <source>
        <strain evidence="9">NC_groundwater_1586_Pr3_B-0.1um_66_15</strain>
    </source>
</reference>
<keyword evidence="6 7" id="KW-0472">Membrane</keyword>
<evidence type="ECO:0000256" key="3">
    <source>
        <dbReference type="ARBA" id="ARBA00022475"/>
    </source>
</evidence>
<feature type="transmembrane region" description="Helical" evidence="7">
    <location>
        <begin position="120"/>
        <end position="140"/>
    </location>
</feature>
<dbReference type="AlphaFoldDB" id="A0A933L7J7"/>
<comment type="caution">
    <text evidence="9">The sequence shown here is derived from an EMBL/GenBank/DDBJ whole genome shotgun (WGS) entry which is preliminary data.</text>
</comment>
<feature type="transmembrane region" description="Helical" evidence="7">
    <location>
        <begin position="152"/>
        <end position="173"/>
    </location>
</feature>
<keyword evidence="5 7" id="KW-1133">Transmembrane helix</keyword>
<comment type="similarity">
    <text evidence="2 7">Belongs to the DedA family.</text>
</comment>
<accession>A0A933L7J7</accession>
<dbReference type="Pfam" id="PF09335">
    <property type="entry name" value="VTT_dom"/>
    <property type="match status" value="1"/>
</dbReference>
<evidence type="ECO:0000256" key="6">
    <source>
        <dbReference type="ARBA" id="ARBA00023136"/>
    </source>
</evidence>
<feature type="transmembrane region" description="Helical" evidence="7">
    <location>
        <begin position="185"/>
        <end position="204"/>
    </location>
</feature>
<sequence>MLDWLHQFSDYLSYILESISNNFWLSELFIFLVCIGEAVFIAGLLVPSLPILLLTGGLIAQGALPFWPIYFAAVAGAVIGDAISYGIGHLLKDRIKTVWPFRNYLPLIERGEEYFHKHGAAAIFIGRFITGVKAVIPGIAGMLGMPWGRFTLINIISAFVWAAAHILPGMLLTNWLDSMGLSLELVIIVGAIVLTILVGVIHYWKRIILLFTPFLGEFGRSLEARWRKPKTEPGH</sequence>
<dbReference type="PANTHER" id="PTHR30353">
    <property type="entry name" value="INNER MEMBRANE PROTEIN DEDA-RELATED"/>
    <property type="match status" value="1"/>
</dbReference>
<evidence type="ECO:0000313" key="10">
    <source>
        <dbReference type="Proteomes" id="UP000782610"/>
    </source>
</evidence>
<evidence type="ECO:0000256" key="4">
    <source>
        <dbReference type="ARBA" id="ARBA00022692"/>
    </source>
</evidence>
<comment type="subcellular location">
    <subcellularLocation>
        <location evidence="1 7">Cell membrane</location>
        <topology evidence="1 7">Multi-pass membrane protein</topology>
    </subcellularLocation>
</comment>
<protein>
    <submittedName>
        <fullName evidence="9">DedA family protein</fullName>
    </submittedName>
</protein>
<proteinExistence type="inferred from homology"/>
<evidence type="ECO:0000256" key="7">
    <source>
        <dbReference type="RuleBase" id="RU367016"/>
    </source>
</evidence>
<evidence type="ECO:0000259" key="8">
    <source>
        <dbReference type="Pfam" id="PF09335"/>
    </source>
</evidence>
<feature type="domain" description="VTT" evidence="8">
    <location>
        <begin position="46"/>
        <end position="169"/>
    </location>
</feature>
<feature type="transmembrane region" description="Helical" evidence="7">
    <location>
        <begin position="66"/>
        <end position="87"/>
    </location>
</feature>
<evidence type="ECO:0000256" key="2">
    <source>
        <dbReference type="ARBA" id="ARBA00010792"/>
    </source>
</evidence>
<name>A0A933L7J7_9HYPH</name>
<gene>
    <name evidence="9" type="ORF">HY834_19000</name>
</gene>
<evidence type="ECO:0000313" key="9">
    <source>
        <dbReference type="EMBL" id="MBI4923831.1"/>
    </source>
</evidence>
<dbReference type="PANTHER" id="PTHR30353:SF15">
    <property type="entry name" value="INNER MEMBRANE PROTEIN YABI"/>
    <property type="match status" value="1"/>
</dbReference>
<dbReference type="GO" id="GO:0005886">
    <property type="term" value="C:plasma membrane"/>
    <property type="evidence" value="ECO:0007669"/>
    <property type="project" value="UniProtKB-SubCell"/>
</dbReference>
<dbReference type="InterPro" id="IPR032816">
    <property type="entry name" value="VTT_dom"/>
</dbReference>
<dbReference type="Proteomes" id="UP000782610">
    <property type="component" value="Unassembled WGS sequence"/>
</dbReference>
<dbReference type="InterPro" id="IPR032818">
    <property type="entry name" value="DedA-like"/>
</dbReference>
<feature type="transmembrane region" description="Helical" evidence="7">
    <location>
        <begin position="28"/>
        <end position="54"/>
    </location>
</feature>
<evidence type="ECO:0000256" key="5">
    <source>
        <dbReference type="ARBA" id="ARBA00022989"/>
    </source>
</evidence>